<reference evidence="1" key="1">
    <citation type="submission" date="2015-10" db="EMBL/GenBank/DDBJ databases">
        <title>EvidentialGene: Evidence-directed Construction of Complete mRNA Transcriptomes without Genomes.</title>
        <authorList>
            <person name="Gilbert D.G."/>
        </authorList>
    </citation>
    <scope>NUCLEOTIDE SEQUENCE</scope>
</reference>
<proteinExistence type="predicted"/>
<name>A0A0P5LSC6_9CRUS</name>
<accession>A0A0P5LSC6</accession>
<dbReference type="EMBL" id="GDIQ01000619">
    <property type="protein sequence ID" value="JAN94118.1"/>
    <property type="molecule type" value="Transcribed_RNA"/>
</dbReference>
<organism evidence="1">
    <name type="scientific">Daphnia magna</name>
    <dbReference type="NCBI Taxonomy" id="35525"/>
    <lineage>
        <taxon>Eukaryota</taxon>
        <taxon>Metazoa</taxon>
        <taxon>Ecdysozoa</taxon>
        <taxon>Arthropoda</taxon>
        <taxon>Crustacea</taxon>
        <taxon>Branchiopoda</taxon>
        <taxon>Diplostraca</taxon>
        <taxon>Cladocera</taxon>
        <taxon>Anomopoda</taxon>
        <taxon>Daphniidae</taxon>
        <taxon>Daphnia</taxon>
    </lineage>
</organism>
<sequence>MRFFGRNEVRLRGKLFVNKSRFKKWMTNEPVMMIEQLFFCVSMEFPFSLGSLNLLFHSLQIECYGVGTLVLPKTRRNTILAQHSQHSLHP</sequence>
<evidence type="ECO:0000313" key="1">
    <source>
        <dbReference type="EMBL" id="JAN94118.1"/>
    </source>
</evidence>
<protein>
    <submittedName>
        <fullName evidence="1">Uncharacterized protein</fullName>
    </submittedName>
</protein>
<dbReference type="AlphaFoldDB" id="A0A0P5LSC6"/>